<dbReference type="Pfam" id="PF04149">
    <property type="entry name" value="DUF397"/>
    <property type="match status" value="1"/>
</dbReference>
<dbReference type="AlphaFoldDB" id="A0A1V4A270"/>
<gene>
    <name evidence="3" type="ORF">B1H18_29095</name>
</gene>
<protein>
    <recommendedName>
        <fullName evidence="2">DUF397 domain-containing protein</fullName>
    </recommendedName>
</protein>
<sequence>MPGNSEPGSSDPGNSEPGSSEPGNSEPVWFKSSYSAGDGGDCVEVAVADAAVRIRDSRRTDGPFLHVGAAEWVAFVRMAGQDQG</sequence>
<evidence type="ECO:0000256" key="1">
    <source>
        <dbReference type="SAM" id="MobiDB-lite"/>
    </source>
</evidence>
<feature type="domain" description="DUF397" evidence="2">
    <location>
        <begin position="28"/>
        <end position="78"/>
    </location>
</feature>
<organism evidence="3 4">
    <name type="scientific">Streptomyces tsukubensis</name>
    <dbReference type="NCBI Taxonomy" id="83656"/>
    <lineage>
        <taxon>Bacteria</taxon>
        <taxon>Bacillati</taxon>
        <taxon>Actinomycetota</taxon>
        <taxon>Actinomycetes</taxon>
        <taxon>Kitasatosporales</taxon>
        <taxon>Streptomycetaceae</taxon>
        <taxon>Streptomyces</taxon>
    </lineage>
</organism>
<dbReference type="STRING" id="83656.B1H18_29095"/>
<name>A0A1V4A270_9ACTN</name>
<keyword evidence="4" id="KW-1185">Reference proteome</keyword>
<proteinExistence type="predicted"/>
<feature type="region of interest" description="Disordered" evidence="1">
    <location>
        <begin position="1"/>
        <end position="33"/>
    </location>
</feature>
<accession>A0A1V4A270</accession>
<evidence type="ECO:0000259" key="2">
    <source>
        <dbReference type="Pfam" id="PF04149"/>
    </source>
</evidence>
<dbReference type="Proteomes" id="UP000190539">
    <property type="component" value="Unassembled WGS sequence"/>
</dbReference>
<evidence type="ECO:0000313" key="4">
    <source>
        <dbReference type="Proteomes" id="UP000190539"/>
    </source>
</evidence>
<feature type="compositionally biased region" description="Low complexity" evidence="1">
    <location>
        <begin position="1"/>
        <end position="27"/>
    </location>
</feature>
<evidence type="ECO:0000313" key="3">
    <source>
        <dbReference type="EMBL" id="OON72663.1"/>
    </source>
</evidence>
<reference evidence="3 4" key="1">
    <citation type="submission" date="2017-02" db="EMBL/GenBank/DDBJ databases">
        <title>Draft Genome Sequence of Streptomyces tsukubaensis F601, a Producer of the immunosuppressant tacrolimus FK506.</title>
        <authorList>
            <person name="Zong G."/>
            <person name="Zhong C."/>
            <person name="Fu J."/>
            <person name="Qin R."/>
            <person name="Cao G."/>
        </authorList>
    </citation>
    <scope>NUCLEOTIDE SEQUENCE [LARGE SCALE GENOMIC DNA]</scope>
    <source>
        <strain evidence="3 4">F601</strain>
    </source>
</reference>
<comment type="caution">
    <text evidence="3">The sequence shown here is derived from an EMBL/GenBank/DDBJ whole genome shotgun (WGS) entry which is preliminary data.</text>
</comment>
<dbReference type="InterPro" id="IPR007278">
    <property type="entry name" value="DUF397"/>
</dbReference>
<dbReference type="EMBL" id="MVFC01000036">
    <property type="protein sequence ID" value="OON72663.1"/>
    <property type="molecule type" value="Genomic_DNA"/>
</dbReference>